<evidence type="ECO:0000259" key="2">
    <source>
        <dbReference type="Pfam" id="PF01408"/>
    </source>
</evidence>
<dbReference type="Gene3D" id="3.40.50.720">
    <property type="entry name" value="NAD(P)-binding Rossmann-like Domain"/>
    <property type="match status" value="1"/>
</dbReference>
<dbReference type="EMBL" id="CP146275">
    <property type="protein sequence ID" value="WWT33190.1"/>
    <property type="molecule type" value="Genomic_DNA"/>
</dbReference>
<dbReference type="Pfam" id="PF22725">
    <property type="entry name" value="GFO_IDH_MocA_C3"/>
    <property type="match status" value="1"/>
</dbReference>
<dbReference type="InterPro" id="IPR036291">
    <property type="entry name" value="NAD(P)-bd_dom_sf"/>
</dbReference>
<dbReference type="Gene3D" id="3.30.360.10">
    <property type="entry name" value="Dihydrodipicolinate Reductase, domain 2"/>
    <property type="match status" value="1"/>
</dbReference>
<accession>A0ABZ2I6P6</accession>
<dbReference type="PANTHER" id="PTHR43818">
    <property type="entry name" value="BCDNA.GH03377"/>
    <property type="match status" value="1"/>
</dbReference>
<keyword evidence="1" id="KW-0560">Oxidoreductase</keyword>
<feature type="domain" description="GFO/IDH/MocA-like oxidoreductase" evidence="3">
    <location>
        <begin position="131"/>
        <end position="265"/>
    </location>
</feature>
<evidence type="ECO:0000313" key="4">
    <source>
        <dbReference type="EMBL" id="WWT33190.1"/>
    </source>
</evidence>
<evidence type="ECO:0000259" key="3">
    <source>
        <dbReference type="Pfam" id="PF22725"/>
    </source>
</evidence>
<dbReference type="Proteomes" id="UP001369958">
    <property type="component" value="Chromosome"/>
</dbReference>
<dbReference type="InterPro" id="IPR000683">
    <property type="entry name" value="Gfo/Idh/MocA-like_OxRdtase_N"/>
</dbReference>
<dbReference type="SUPFAM" id="SSF51735">
    <property type="entry name" value="NAD(P)-binding Rossmann-fold domains"/>
    <property type="match status" value="1"/>
</dbReference>
<dbReference type="InterPro" id="IPR050463">
    <property type="entry name" value="Gfo/Idh/MocA_oxidrdct_glycsds"/>
</dbReference>
<dbReference type="RefSeq" id="WP_338608614.1">
    <property type="nucleotide sequence ID" value="NZ_CP146275.1"/>
</dbReference>
<reference evidence="4 5" key="1">
    <citation type="submission" date="2024-02" db="EMBL/GenBank/DDBJ databases">
        <title>Complete genome sequence of Pelagibacterium nitratireducens ZH15.</title>
        <authorList>
            <person name="Zhao L.H."/>
        </authorList>
    </citation>
    <scope>NUCLEOTIDE SEQUENCE [LARGE SCALE GENOMIC DNA]</scope>
    <source>
        <strain evidence="4 5">ZH15</strain>
    </source>
</reference>
<evidence type="ECO:0000313" key="5">
    <source>
        <dbReference type="Proteomes" id="UP001369958"/>
    </source>
</evidence>
<organism evidence="4 5">
    <name type="scientific">Pelagibacterium nitratireducens</name>
    <dbReference type="NCBI Taxonomy" id="1046114"/>
    <lineage>
        <taxon>Bacteria</taxon>
        <taxon>Pseudomonadati</taxon>
        <taxon>Pseudomonadota</taxon>
        <taxon>Alphaproteobacteria</taxon>
        <taxon>Hyphomicrobiales</taxon>
        <taxon>Devosiaceae</taxon>
        <taxon>Pelagibacterium</taxon>
    </lineage>
</organism>
<proteinExistence type="predicted"/>
<feature type="domain" description="Gfo/Idh/MocA-like oxidoreductase N-terminal" evidence="2">
    <location>
        <begin position="3"/>
        <end position="117"/>
    </location>
</feature>
<name>A0ABZ2I6P6_9HYPH</name>
<gene>
    <name evidence="4" type="ORF">V6617_01590</name>
</gene>
<dbReference type="SUPFAM" id="SSF55347">
    <property type="entry name" value="Glyceraldehyde-3-phosphate dehydrogenase-like, C-terminal domain"/>
    <property type="match status" value="1"/>
</dbReference>
<keyword evidence="5" id="KW-1185">Reference proteome</keyword>
<evidence type="ECO:0000256" key="1">
    <source>
        <dbReference type="ARBA" id="ARBA00023002"/>
    </source>
</evidence>
<sequence>MALRVAIIGCGDIAHAYVTLSRHFPSFEIVGCASRTPERAEHFAAQHKLLTLNVDDALAGKHGIEAILNLTPPNSHYAISRAALENGLHVYTEKPLATSLDEGRKLLTCSQEKGLRLGGAPDTFLGAALQCARDVIDNKTIGDVVFGQANFISGGMEHRHPNPEFFFKTGGGPVFDIGPYYVTALVSLLGPVASVSAIGTIGRPIRSVSTSGSPQRGSAIHVEVPTTVQALLRFRAGAQISMSLSWDSQPTALPHIDLHGTLGRAVLPDPDFFGGSLKIIREDSTTPVATEALPWGRINWPEQQPSLANYRGLGLADFAQAIADDRPHRASGEMAFHVLEVLTAISTSTRSYEMCRIGSTCERPLPISNGASHKVSFSGPASFEL</sequence>
<dbReference type="PANTHER" id="PTHR43818:SF11">
    <property type="entry name" value="BCDNA.GH03377"/>
    <property type="match status" value="1"/>
</dbReference>
<protein>
    <submittedName>
        <fullName evidence="4">Gfo/Idh/MocA family oxidoreductase</fullName>
    </submittedName>
</protein>
<dbReference type="Pfam" id="PF01408">
    <property type="entry name" value="GFO_IDH_MocA"/>
    <property type="match status" value="1"/>
</dbReference>
<dbReference type="InterPro" id="IPR055170">
    <property type="entry name" value="GFO_IDH_MocA-like_dom"/>
</dbReference>